<sequence length="522" mass="58384">MNHTLSRRALLLAAGAAGLAAAAPAMAEEVTGLTLSGPVPFSFDSLVATAREMAMKPFTPTPVRAAELLEKIDFDAYQQITFRPEDALFKGSRYPVRLFHLGRYFKSPVKIAIVEGGQSRDVLYDPEIFSFGPKAGAIATRLPKDLGFAGFRVHEGDTNNDWLAFLGAAYFRSSGELNQYGISARGLSIDTTASGPEEFPRFTEFYLEEKADALVITALLDSQSATGAFRFTCSRPKAVIMDVEARIFTRKDIEQLGFAPLTSMFWFTETNRRQARDWRPQVHDSEGLAIWTGAGERIWRPLNNPPRVMTNSFVDKNPRGFGLVQRDRDFRNYEDDGVFYDRRPTLWVEPRGDWGEGEVQLVEIPTEDEVHDNIVAFWTPRAAVKAGQSFALDYRLHWVDAEPYLSPAIGRVIATRRGNGGNPAVRDKATGYVKYVIDFAGGDLATRESTKNQAIPDITVSRGRVVGPFAIRVAGTDHWRIIFDLDVEGGEPVDLRAYLRTRDGKALSETWLFQHFPQQTNW</sequence>
<comment type="caution">
    <text evidence="8">The sequence shown here is derived from an EMBL/GenBank/DDBJ whole genome shotgun (WGS) entry which is preliminary data.</text>
</comment>
<dbReference type="PANTHER" id="PTHR30504">
    <property type="entry name" value="GLUCANS BIOSYNTHESIS PROTEIN"/>
    <property type="match status" value="1"/>
</dbReference>
<keyword evidence="5" id="KW-0574">Periplasm</keyword>
<dbReference type="GO" id="GO:0030246">
    <property type="term" value="F:carbohydrate binding"/>
    <property type="evidence" value="ECO:0007669"/>
    <property type="project" value="InterPro"/>
</dbReference>
<dbReference type="GO" id="GO:0003824">
    <property type="term" value="F:catalytic activity"/>
    <property type="evidence" value="ECO:0007669"/>
    <property type="project" value="InterPro"/>
</dbReference>
<keyword evidence="4 6" id="KW-0732">Signal</keyword>
<dbReference type="InterPro" id="IPR007444">
    <property type="entry name" value="Glucan_biosyn_MdoG_C"/>
</dbReference>
<dbReference type="RefSeq" id="WP_111197467.1">
    <property type="nucleotide sequence ID" value="NZ_QKVK01000003.1"/>
</dbReference>
<dbReference type="Gene3D" id="2.70.98.10">
    <property type="match status" value="1"/>
</dbReference>
<keyword evidence="9" id="KW-1185">Reference proteome</keyword>
<dbReference type="UniPathway" id="UPA00637"/>
<evidence type="ECO:0000256" key="1">
    <source>
        <dbReference type="ARBA" id="ARBA00004418"/>
    </source>
</evidence>
<dbReference type="InterPro" id="IPR014718">
    <property type="entry name" value="GH-type_carb-bd"/>
</dbReference>
<dbReference type="PANTHER" id="PTHR30504:SF3">
    <property type="entry name" value="GLUCANS BIOSYNTHESIS PROTEIN D"/>
    <property type="match status" value="1"/>
</dbReference>
<dbReference type="SUPFAM" id="SSF81296">
    <property type="entry name" value="E set domains"/>
    <property type="match status" value="1"/>
</dbReference>
<gene>
    <name evidence="8" type="ORF">DK847_07650</name>
</gene>
<evidence type="ECO:0000256" key="5">
    <source>
        <dbReference type="ARBA" id="ARBA00022764"/>
    </source>
</evidence>
<evidence type="ECO:0000256" key="6">
    <source>
        <dbReference type="SAM" id="SignalP"/>
    </source>
</evidence>
<dbReference type="SUPFAM" id="SSF74650">
    <property type="entry name" value="Galactose mutarotase-like"/>
    <property type="match status" value="1"/>
</dbReference>
<dbReference type="InterPro" id="IPR011013">
    <property type="entry name" value="Gal_mutarotase_sf_dom"/>
</dbReference>
<dbReference type="AlphaFoldDB" id="A0A2W2BA88"/>
<feature type="signal peptide" evidence="6">
    <location>
        <begin position="1"/>
        <end position="27"/>
    </location>
</feature>
<evidence type="ECO:0000313" key="9">
    <source>
        <dbReference type="Proteomes" id="UP000248795"/>
    </source>
</evidence>
<evidence type="ECO:0000313" key="8">
    <source>
        <dbReference type="EMBL" id="PZF77194.1"/>
    </source>
</evidence>
<dbReference type="Gene3D" id="2.60.40.10">
    <property type="entry name" value="Immunoglobulins"/>
    <property type="match status" value="1"/>
</dbReference>
<name>A0A2W2BA88_9HYPH</name>
<dbReference type="Pfam" id="PF04349">
    <property type="entry name" value="MdoG"/>
    <property type="match status" value="1"/>
</dbReference>
<evidence type="ECO:0000256" key="4">
    <source>
        <dbReference type="ARBA" id="ARBA00022729"/>
    </source>
</evidence>
<dbReference type="InterPro" id="IPR006311">
    <property type="entry name" value="TAT_signal"/>
</dbReference>
<dbReference type="GO" id="GO:0051274">
    <property type="term" value="P:beta-glucan biosynthetic process"/>
    <property type="evidence" value="ECO:0007669"/>
    <property type="project" value="TreeGrafter"/>
</dbReference>
<comment type="subcellular location">
    <subcellularLocation>
        <location evidence="1">Periplasm</location>
    </subcellularLocation>
</comment>
<feature type="chain" id="PRO_5016103430" evidence="6">
    <location>
        <begin position="28"/>
        <end position="522"/>
    </location>
</feature>
<dbReference type="Proteomes" id="UP000248795">
    <property type="component" value="Unassembled WGS sequence"/>
</dbReference>
<organism evidence="8 9">
    <name type="scientific">Aestuariivirga litoralis</name>
    <dbReference type="NCBI Taxonomy" id="2650924"/>
    <lineage>
        <taxon>Bacteria</taxon>
        <taxon>Pseudomonadati</taxon>
        <taxon>Pseudomonadota</taxon>
        <taxon>Alphaproteobacteria</taxon>
        <taxon>Hyphomicrobiales</taxon>
        <taxon>Aestuariivirgaceae</taxon>
        <taxon>Aestuariivirga</taxon>
    </lineage>
</organism>
<reference evidence="9" key="1">
    <citation type="submission" date="2018-06" db="EMBL/GenBank/DDBJ databases">
        <title>Aestuariibacter litoralis strain KCTC 52945T.</title>
        <authorList>
            <person name="Li X."/>
            <person name="Salam N."/>
            <person name="Li J.-L."/>
            <person name="Chen Y.-M."/>
            <person name="Yang Z.-W."/>
            <person name="Zhang L.-Y."/>
            <person name="Han M.-X."/>
            <person name="Xiao M."/>
            <person name="Li W.-J."/>
        </authorList>
    </citation>
    <scope>NUCLEOTIDE SEQUENCE [LARGE SCALE GENOMIC DNA]</scope>
    <source>
        <strain evidence="9">KCTC 52945</strain>
    </source>
</reference>
<dbReference type="FunFam" id="2.70.98.10:FF:000001">
    <property type="entry name" value="Glucans biosynthesis protein G"/>
    <property type="match status" value="1"/>
</dbReference>
<evidence type="ECO:0000256" key="2">
    <source>
        <dbReference type="ARBA" id="ARBA00005001"/>
    </source>
</evidence>
<dbReference type="GO" id="GO:0030288">
    <property type="term" value="C:outer membrane-bounded periplasmic space"/>
    <property type="evidence" value="ECO:0007669"/>
    <property type="project" value="TreeGrafter"/>
</dbReference>
<dbReference type="InterPro" id="IPR013783">
    <property type="entry name" value="Ig-like_fold"/>
</dbReference>
<comment type="pathway">
    <text evidence="2">Glycan metabolism; osmoregulated periplasmic glucan (OPG) biosynthesis.</text>
</comment>
<protein>
    <submittedName>
        <fullName evidence="8">Glucan biosynthesis protein D</fullName>
    </submittedName>
</protein>
<dbReference type="InterPro" id="IPR014756">
    <property type="entry name" value="Ig_E-set"/>
</dbReference>
<accession>A0A2W2BA88</accession>
<dbReference type="PIRSF" id="PIRSF006281">
    <property type="entry name" value="MdoG"/>
    <property type="match status" value="1"/>
</dbReference>
<dbReference type="EMBL" id="QKVK01000003">
    <property type="protein sequence ID" value="PZF77194.1"/>
    <property type="molecule type" value="Genomic_DNA"/>
</dbReference>
<dbReference type="InterPro" id="IPR014438">
    <property type="entry name" value="Glucan_biosyn_MdoG/MdoD"/>
</dbReference>
<feature type="domain" description="Glucan biosynthesis periplasmic MdoG C-terminal" evidence="7">
    <location>
        <begin position="41"/>
        <end position="514"/>
    </location>
</feature>
<comment type="similarity">
    <text evidence="3">Belongs to the OpgD/OpgG family.</text>
</comment>
<dbReference type="PROSITE" id="PS51318">
    <property type="entry name" value="TAT"/>
    <property type="match status" value="1"/>
</dbReference>
<proteinExistence type="inferred from homology"/>
<evidence type="ECO:0000256" key="3">
    <source>
        <dbReference type="ARBA" id="ARBA00009284"/>
    </source>
</evidence>
<evidence type="ECO:0000259" key="7">
    <source>
        <dbReference type="Pfam" id="PF04349"/>
    </source>
</evidence>